<accession>K9WQR3</accession>
<dbReference type="GO" id="GO:0006935">
    <property type="term" value="P:chemotaxis"/>
    <property type="evidence" value="ECO:0007669"/>
    <property type="project" value="InterPro"/>
</dbReference>
<dbReference type="AlphaFoldDB" id="K9WQR3"/>
<dbReference type="SUPFAM" id="SSF50341">
    <property type="entry name" value="CheW-like"/>
    <property type="match status" value="1"/>
</dbReference>
<name>K9WQR3_9CYAN</name>
<reference evidence="15 16" key="1">
    <citation type="submission" date="2012-06" db="EMBL/GenBank/DDBJ databases">
        <title>Finished plasmid 2 of genome of Microcoleus sp. PCC 7113.</title>
        <authorList>
            <consortium name="US DOE Joint Genome Institute"/>
            <person name="Gugger M."/>
            <person name="Coursin T."/>
            <person name="Rippka R."/>
            <person name="Tandeau De Marsac N."/>
            <person name="Huntemann M."/>
            <person name="Wei C.-L."/>
            <person name="Han J."/>
            <person name="Detter J.C."/>
            <person name="Han C."/>
            <person name="Tapia R."/>
            <person name="Chen A."/>
            <person name="Kyrpides N."/>
            <person name="Mavromatis K."/>
            <person name="Markowitz V."/>
            <person name="Szeto E."/>
            <person name="Ivanova N."/>
            <person name="Pagani I."/>
            <person name="Pati A."/>
            <person name="Goodwin L."/>
            <person name="Nordberg H.P."/>
            <person name="Cantor M.N."/>
            <person name="Hua S.X."/>
            <person name="Woyke T."/>
            <person name="Kerfeld C.A."/>
        </authorList>
    </citation>
    <scope>NUCLEOTIDE SEQUENCE [LARGE SCALE GENOMIC DNA]</scope>
    <source>
        <strain evidence="15 16">PCC 7113</strain>
        <plasmid evidence="15 16">pMIC7113.02</plasmid>
    </source>
</reference>
<dbReference type="InterPro" id="IPR001789">
    <property type="entry name" value="Sig_transdc_resp-reg_receiver"/>
</dbReference>
<keyword evidence="6" id="KW-0902">Two-component regulatory system</keyword>
<evidence type="ECO:0000256" key="1">
    <source>
        <dbReference type="ARBA" id="ARBA00000085"/>
    </source>
</evidence>
<dbReference type="InterPro" id="IPR036641">
    <property type="entry name" value="HPT_dom_sf"/>
</dbReference>
<feature type="domain" description="HPt" evidence="14">
    <location>
        <begin position="2"/>
        <end position="108"/>
    </location>
</feature>
<dbReference type="SMART" id="SM00073">
    <property type="entry name" value="HPT"/>
    <property type="match status" value="1"/>
</dbReference>
<keyword evidence="4" id="KW-0808">Transferase</keyword>
<evidence type="ECO:0000313" key="16">
    <source>
        <dbReference type="Proteomes" id="UP000010471"/>
    </source>
</evidence>
<dbReference type="PATRIC" id="fig|1173027.3.peg.7220"/>
<feature type="region of interest" description="Disordered" evidence="10">
    <location>
        <begin position="535"/>
        <end position="565"/>
    </location>
</feature>
<dbReference type="PROSITE" id="PS50851">
    <property type="entry name" value="CHEW"/>
    <property type="match status" value="1"/>
</dbReference>
<dbReference type="SMART" id="SM00448">
    <property type="entry name" value="REC"/>
    <property type="match status" value="1"/>
</dbReference>
<dbReference type="InterPro" id="IPR036061">
    <property type="entry name" value="CheW-like_dom_sf"/>
</dbReference>
<dbReference type="KEGG" id="mic:Mic7113_6526"/>
<evidence type="ECO:0000256" key="5">
    <source>
        <dbReference type="ARBA" id="ARBA00022777"/>
    </source>
</evidence>
<dbReference type="HOGENOM" id="CLU_000650_2_1_3"/>
<dbReference type="RefSeq" id="WP_015211498.1">
    <property type="nucleotide sequence ID" value="NC_019760.1"/>
</dbReference>
<evidence type="ECO:0000256" key="9">
    <source>
        <dbReference type="SAM" id="Coils"/>
    </source>
</evidence>
<keyword evidence="16" id="KW-1185">Reference proteome</keyword>
<evidence type="ECO:0000259" key="12">
    <source>
        <dbReference type="PROSITE" id="PS50110"/>
    </source>
</evidence>
<dbReference type="Pfam" id="PF01584">
    <property type="entry name" value="CheW"/>
    <property type="match status" value="1"/>
</dbReference>
<dbReference type="SUPFAM" id="SSF47384">
    <property type="entry name" value="Homodimeric domain of signal transducing histidine kinase"/>
    <property type="match status" value="1"/>
</dbReference>
<feature type="modified residue" description="4-aspartylphosphate" evidence="8">
    <location>
        <position position="1072"/>
    </location>
</feature>
<evidence type="ECO:0000256" key="6">
    <source>
        <dbReference type="ARBA" id="ARBA00023012"/>
    </source>
</evidence>
<dbReference type="InterPro" id="IPR004358">
    <property type="entry name" value="Sig_transdc_His_kin-like_C"/>
</dbReference>
<dbReference type="EC" id="2.7.13.3" evidence="2"/>
<dbReference type="InterPro" id="IPR051315">
    <property type="entry name" value="Bact_Chemotaxis_CheA"/>
</dbReference>
<dbReference type="InterPro" id="IPR005467">
    <property type="entry name" value="His_kinase_dom"/>
</dbReference>
<dbReference type="Pfam" id="PF01627">
    <property type="entry name" value="Hpt"/>
    <property type="match status" value="1"/>
</dbReference>
<dbReference type="SUPFAM" id="SSF52172">
    <property type="entry name" value="CheY-like"/>
    <property type="match status" value="1"/>
</dbReference>
<evidence type="ECO:0000256" key="4">
    <source>
        <dbReference type="ARBA" id="ARBA00022679"/>
    </source>
</evidence>
<dbReference type="SMART" id="SM01231">
    <property type="entry name" value="H-kinase_dim"/>
    <property type="match status" value="1"/>
</dbReference>
<evidence type="ECO:0000256" key="3">
    <source>
        <dbReference type="ARBA" id="ARBA00022553"/>
    </source>
</evidence>
<organism evidence="15 16">
    <name type="scientific">Allocoleopsis franciscana PCC 7113</name>
    <dbReference type="NCBI Taxonomy" id="1173027"/>
    <lineage>
        <taxon>Bacteria</taxon>
        <taxon>Bacillati</taxon>
        <taxon>Cyanobacteriota</taxon>
        <taxon>Cyanophyceae</taxon>
        <taxon>Coleofasciculales</taxon>
        <taxon>Coleofasciculaceae</taxon>
        <taxon>Allocoleopsis</taxon>
        <taxon>Allocoleopsis franciscana</taxon>
    </lineage>
</organism>
<evidence type="ECO:0000259" key="13">
    <source>
        <dbReference type="PROSITE" id="PS50851"/>
    </source>
</evidence>
<dbReference type="InterPro" id="IPR036097">
    <property type="entry name" value="HisK_dim/P_sf"/>
</dbReference>
<evidence type="ECO:0000259" key="14">
    <source>
        <dbReference type="PROSITE" id="PS50894"/>
    </source>
</evidence>
<feature type="domain" description="Histidine kinase" evidence="11">
    <location>
        <begin position="559"/>
        <end position="819"/>
    </location>
</feature>
<dbReference type="InterPro" id="IPR036890">
    <property type="entry name" value="HATPase_C_sf"/>
</dbReference>
<dbReference type="InterPro" id="IPR002545">
    <property type="entry name" value="CheW-lke_dom"/>
</dbReference>
<feature type="region of interest" description="Disordered" evidence="10">
    <location>
        <begin position="993"/>
        <end position="1016"/>
    </location>
</feature>
<dbReference type="Gene3D" id="3.30.565.10">
    <property type="entry name" value="Histidine kinase-like ATPase, C-terminal domain"/>
    <property type="match status" value="1"/>
</dbReference>
<geneLocation type="plasmid" evidence="15 16">
    <name>pMIC7113.02</name>
</geneLocation>
<feature type="domain" description="CheW-like" evidence="13">
    <location>
        <begin position="821"/>
        <end position="963"/>
    </location>
</feature>
<keyword evidence="3 8" id="KW-0597">Phosphoprotein</keyword>
<dbReference type="SMART" id="SM00387">
    <property type="entry name" value="HATPase_c"/>
    <property type="match status" value="1"/>
</dbReference>
<dbReference type="InterPro" id="IPR003594">
    <property type="entry name" value="HATPase_dom"/>
</dbReference>
<dbReference type="CDD" id="cd00088">
    <property type="entry name" value="HPT"/>
    <property type="match status" value="1"/>
</dbReference>
<dbReference type="PROSITE" id="PS50110">
    <property type="entry name" value="RESPONSE_REGULATORY"/>
    <property type="match status" value="1"/>
</dbReference>
<dbReference type="PANTHER" id="PTHR43395">
    <property type="entry name" value="SENSOR HISTIDINE KINASE CHEA"/>
    <property type="match status" value="1"/>
</dbReference>
<dbReference type="PROSITE" id="PS50894">
    <property type="entry name" value="HPT"/>
    <property type="match status" value="1"/>
</dbReference>
<dbReference type="Pfam" id="PF00072">
    <property type="entry name" value="Response_reg"/>
    <property type="match status" value="1"/>
</dbReference>
<dbReference type="PANTHER" id="PTHR43395:SF1">
    <property type="entry name" value="CHEMOTAXIS PROTEIN CHEA"/>
    <property type="match status" value="1"/>
</dbReference>
<dbReference type="CDD" id="cd16916">
    <property type="entry name" value="HATPase_CheA-like"/>
    <property type="match status" value="1"/>
</dbReference>
<feature type="compositionally biased region" description="Low complexity" evidence="10">
    <location>
        <begin position="1000"/>
        <end position="1016"/>
    </location>
</feature>
<dbReference type="Gene3D" id="3.40.50.2300">
    <property type="match status" value="1"/>
</dbReference>
<evidence type="ECO:0000313" key="15">
    <source>
        <dbReference type="EMBL" id="AFZ22104.1"/>
    </source>
</evidence>
<dbReference type="FunFam" id="3.30.565.10:FF:000016">
    <property type="entry name" value="Chemotaxis protein CheA, putative"/>
    <property type="match status" value="1"/>
</dbReference>
<dbReference type="Gene3D" id="1.20.120.160">
    <property type="entry name" value="HPT domain"/>
    <property type="match status" value="1"/>
</dbReference>
<dbReference type="OrthoDB" id="291966at2"/>
<dbReference type="SUPFAM" id="SSF55874">
    <property type="entry name" value="ATPase domain of HSP90 chaperone/DNA topoisomerase II/histidine kinase"/>
    <property type="match status" value="1"/>
</dbReference>
<keyword evidence="9" id="KW-0175">Coiled coil</keyword>
<dbReference type="Pfam" id="PF02518">
    <property type="entry name" value="HATPase_c"/>
    <property type="match status" value="1"/>
</dbReference>
<dbReference type="SMART" id="SM00260">
    <property type="entry name" value="CheW"/>
    <property type="match status" value="1"/>
</dbReference>
<feature type="modified residue" description="Phosphohistidine" evidence="7">
    <location>
        <position position="49"/>
    </location>
</feature>
<dbReference type="InterPro" id="IPR011006">
    <property type="entry name" value="CheY-like_superfamily"/>
</dbReference>
<dbReference type="SUPFAM" id="SSF47226">
    <property type="entry name" value="Histidine-containing phosphotransfer domain, HPT domain"/>
    <property type="match status" value="1"/>
</dbReference>
<evidence type="ECO:0000256" key="8">
    <source>
        <dbReference type="PROSITE-ProRule" id="PRU00169"/>
    </source>
</evidence>
<dbReference type="Proteomes" id="UP000010471">
    <property type="component" value="Plasmid pMIC7113.02"/>
</dbReference>
<evidence type="ECO:0000259" key="11">
    <source>
        <dbReference type="PROSITE" id="PS50109"/>
    </source>
</evidence>
<dbReference type="InterPro" id="IPR004105">
    <property type="entry name" value="CheA-like_dim"/>
</dbReference>
<keyword evidence="5 15" id="KW-0418">Kinase</keyword>
<proteinExistence type="predicted"/>
<keyword evidence="15" id="KW-0614">Plasmid</keyword>
<gene>
    <name evidence="15" type="ORF">Mic7113_6526</name>
</gene>
<dbReference type="GO" id="GO:0000155">
    <property type="term" value="F:phosphorelay sensor kinase activity"/>
    <property type="evidence" value="ECO:0007669"/>
    <property type="project" value="InterPro"/>
</dbReference>
<evidence type="ECO:0000256" key="10">
    <source>
        <dbReference type="SAM" id="MobiDB-lite"/>
    </source>
</evidence>
<dbReference type="EMBL" id="CP003632">
    <property type="protein sequence ID" value="AFZ22104.1"/>
    <property type="molecule type" value="Genomic_DNA"/>
</dbReference>
<dbReference type="PRINTS" id="PR00344">
    <property type="entry name" value="BCTRLSENSOR"/>
</dbReference>
<dbReference type="InterPro" id="IPR008207">
    <property type="entry name" value="Sig_transdc_His_kin_Hpt_dom"/>
</dbReference>
<evidence type="ECO:0000256" key="7">
    <source>
        <dbReference type="PROSITE-ProRule" id="PRU00110"/>
    </source>
</evidence>
<comment type="catalytic activity">
    <reaction evidence="1">
        <text>ATP + protein L-histidine = ADP + protein N-phospho-L-histidine.</text>
        <dbReference type="EC" id="2.7.13.3"/>
    </reaction>
</comment>
<protein>
    <recommendedName>
        <fullName evidence="2">histidine kinase</fullName>
        <ecNumber evidence="2">2.7.13.3</ecNumber>
    </recommendedName>
</protein>
<feature type="domain" description="Response regulatory" evidence="12">
    <location>
        <begin position="1022"/>
        <end position="1139"/>
    </location>
</feature>
<evidence type="ECO:0000256" key="2">
    <source>
        <dbReference type="ARBA" id="ARBA00012438"/>
    </source>
</evidence>
<sequence length="1153" mass="126720">MSQDKEREIQLQFLEEAQEYLDTIESVLLGLAGSHIDGQQMDAVLRAAHSVKGGAGMMGYQSLSQLAHRLEDSFKVLKAQRNSIVIDPELESLLLVAVDRLRQVLVLNRQGTDVEQQWMVNVGTPVFDQLSSRLGDPVADDAATMLGAEDGTNVAALLFETEVEGCLKRLESVLDDPQTPCLEEELSIMAQELGGLGEMLQLEAFTQLCESVIQHLEAAPDAVREIASSALTAWKRSQALVLVGQMNILPTQIDWSRGEMPFDISTDQRTQPISIPTQIEATDLIYSEEELAAAFDIDTSEPTPFFTNIPIPSLTADEAEVEHLMDEIFEGPVVVPFNHTSTSASVPIDSPTHEDIAAEHSLFVEENWQEEELTAAFDIDVPTTLPTVPPTPVRSYTTQYVKSKDEYTEESVAVPTSSTSLSREVQTVKSEVISRDIKWQEVKPDSTSSPQTAETQENTVRIPVRQLDRLNELFGELTIERNGLSLHLGRLRNLMETLSRRVGNLEQSNMRLRTTYDTVATQSVLEGTLLRGLGSGNWGHGGQEKPGNTAFSSKSAQSSSPHETTFPLNSQFDALEMDRYSDLHLLSMEVMETIVQIQEVTSDIGLTLEDTDSTTRELNQTAKQLQTHLTRLRMRPLSDLVGRFSRALRDLSLQYGKQVELKVVGKGTLIDRTILEALSDPLMHLVRNAFDHGVEDVKAREMQGKPRTAVIEIKAAHRGNQTIITVSDDGKGINLNKIRAKAEAMGLDAELLAAASEDDLLSLIFEPGFSTAERVTDLSGRGVGMDVVRNNLKQIRGDIRVDTTPGQGTTFTLTVPFTLSVARVLLVESNGMLLAFPTDVIEEMLLPTVGQVYKTPGSEVLKWEGEMVPLTRLDEWLTFYCPRRVTTPEGVPSIGEPTVLMVSLGEQLHGLVVDRCWGEREVAIRQVSGPLVMPPGFASCTIQGDGKVVPLVDAASLLRWVKSERAPTERGVGAGEWGLGTSQEDKRNLTLHSSGDETKAIPNPQSPISNPQSPIAQSQKDTILIVDDSINVRRFLALGLEKAGYLVEQAKDGQDAVEKLLGGLMVSAVICDIEMPRLDGYGFLARIKSDPAFNELPIAMLTSRSGEKHRQLAITLGAAAYFSKPYNERELLTTLREVITESRGILPIPSGVR</sequence>
<dbReference type="PROSITE" id="PS50109">
    <property type="entry name" value="HIS_KIN"/>
    <property type="match status" value="1"/>
</dbReference>
<dbReference type="Gene3D" id="2.30.30.40">
    <property type="entry name" value="SH3 Domains"/>
    <property type="match status" value="1"/>
</dbReference>
<dbReference type="GO" id="GO:0005737">
    <property type="term" value="C:cytoplasm"/>
    <property type="evidence" value="ECO:0007669"/>
    <property type="project" value="InterPro"/>
</dbReference>
<feature type="coiled-coil region" evidence="9">
    <location>
        <begin position="488"/>
        <end position="515"/>
    </location>
</feature>